<reference evidence="1" key="1">
    <citation type="submission" date="2019-07" db="EMBL/GenBank/DDBJ databases">
        <authorList>
            <person name="Dittberner H."/>
        </authorList>
    </citation>
    <scope>NUCLEOTIDE SEQUENCE [LARGE SCALE GENOMIC DNA]</scope>
</reference>
<evidence type="ECO:0000313" key="2">
    <source>
        <dbReference type="Proteomes" id="UP000489600"/>
    </source>
</evidence>
<name>A0A565CRK5_9BRAS</name>
<proteinExistence type="predicted"/>
<dbReference type="AlphaFoldDB" id="A0A565CRK5"/>
<gene>
    <name evidence="1" type="ORF">ANE_LOCUS26789</name>
</gene>
<comment type="caution">
    <text evidence="1">The sequence shown here is derived from an EMBL/GenBank/DDBJ whole genome shotgun (WGS) entry which is preliminary data.</text>
</comment>
<dbReference type="Proteomes" id="UP000489600">
    <property type="component" value="Unassembled WGS sequence"/>
</dbReference>
<dbReference type="EMBL" id="CABITT030000008">
    <property type="protein sequence ID" value="VVB16345.1"/>
    <property type="molecule type" value="Genomic_DNA"/>
</dbReference>
<keyword evidence="2" id="KW-1185">Reference proteome</keyword>
<sequence>MLGRCWDVVRVPHRLEYWSRGRDRYREGVGLGSILGWYHTTIMASIGALPWPIENLLQHACGSRVGHNIVIYTRVRYWDFSVTGCEIRYYRS</sequence>
<accession>A0A565CRK5</accession>
<protein>
    <submittedName>
        <fullName evidence="1">Uncharacterized protein</fullName>
    </submittedName>
</protein>
<evidence type="ECO:0000313" key="1">
    <source>
        <dbReference type="EMBL" id="VVB16345.1"/>
    </source>
</evidence>
<organism evidence="1 2">
    <name type="scientific">Arabis nemorensis</name>
    <dbReference type="NCBI Taxonomy" id="586526"/>
    <lineage>
        <taxon>Eukaryota</taxon>
        <taxon>Viridiplantae</taxon>
        <taxon>Streptophyta</taxon>
        <taxon>Embryophyta</taxon>
        <taxon>Tracheophyta</taxon>
        <taxon>Spermatophyta</taxon>
        <taxon>Magnoliopsida</taxon>
        <taxon>eudicotyledons</taxon>
        <taxon>Gunneridae</taxon>
        <taxon>Pentapetalae</taxon>
        <taxon>rosids</taxon>
        <taxon>malvids</taxon>
        <taxon>Brassicales</taxon>
        <taxon>Brassicaceae</taxon>
        <taxon>Arabideae</taxon>
        <taxon>Arabis</taxon>
    </lineage>
</organism>